<dbReference type="EMBL" id="MU089547">
    <property type="protein sequence ID" value="KAF7851355.1"/>
    <property type="molecule type" value="Genomic_DNA"/>
</dbReference>
<keyword evidence="2" id="KW-1185">Reference proteome</keyword>
<dbReference type="Gramene" id="rna-gnl|WGS:JABURB|Cocit.L4084.1">
    <property type="protein sequence ID" value="cds-KAF7851355.1"/>
    <property type="gene ID" value="gene-BT93_L4084"/>
</dbReference>
<accession>A0A8T0CZ56</accession>
<gene>
    <name evidence="1" type="ORF">BT93_L4084</name>
</gene>
<name>A0A8T0CZ56_CORYI</name>
<evidence type="ECO:0000313" key="2">
    <source>
        <dbReference type="Proteomes" id="UP000806378"/>
    </source>
</evidence>
<dbReference type="AlphaFoldDB" id="A0A8T0CZ56"/>
<evidence type="ECO:0000313" key="1">
    <source>
        <dbReference type="EMBL" id="KAF7851355.1"/>
    </source>
</evidence>
<comment type="caution">
    <text evidence="1">The sequence shown here is derived from an EMBL/GenBank/DDBJ whole genome shotgun (WGS) entry which is preliminary data.</text>
</comment>
<organism evidence="1 2">
    <name type="scientific">Corymbia citriodora subsp. variegata</name>
    <dbReference type="NCBI Taxonomy" id="360336"/>
    <lineage>
        <taxon>Eukaryota</taxon>
        <taxon>Viridiplantae</taxon>
        <taxon>Streptophyta</taxon>
        <taxon>Embryophyta</taxon>
        <taxon>Tracheophyta</taxon>
        <taxon>Spermatophyta</taxon>
        <taxon>Magnoliopsida</taxon>
        <taxon>eudicotyledons</taxon>
        <taxon>Gunneridae</taxon>
        <taxon>Pentapetalae</taxon>
        <taxon>rosids</taxon>
        <taxon>malvids</taxon>
        <taxon>Myrtales</taxon>
        <taxon>Myrtaceae</taxon>
        <taxon>Myrtoideae</taxon>
        <taxon>Eucalypteae</taxon>
        <taxon>Corymbia</taxon>
    </lineage>
</organism>
<protein>
    <submittedName>
        <fullName evidence="1">Uncharacterized protein</fullName>
    </submittedName>
</protein>
<sequence>MKELGKLQLKCLTNRGFRVQSFRKGRTCACHKSLGSTLAGRYPDIGGNTISVGESLDSLLV</sequence>
<reference evidence="1" key="1">
    <citation type="submission" date="2020-05" db="EMBL/GenBank/DDBJ databases">
        <title>WGS assembly of Corymbia citriodora subspecies variegata.</title>
        <authorList>
            <person name="Barry K."/>
            <person name="Hundley H."/>
            <person name="Shu S."/>
            <person name="Jenkins J."/>
            <person name="Grimwood J."/>
            <person name="Baten A."/>
        </authorList>
    </citation>
    <scope>NUCLEOTIDE SEQUENCE</scope>
    <source>
        <strain evidence="1">CV2-018</strain>
    </source>
</reference>
<dbReference type="Proteomes" id="UP000806378">
    <property type="component" value="Unassembled WGS sequence"/>
</dbReference>
<proteinExistence type="predicted"/>